<dbReference type="EMBL" id="HACA01028011">
    <property type="protein sequence ID" value="CDW45372.1"/>
    <property type="molecule type" value="Transcribed_RNA"/>
</dbReference>
<proteinExistence type="predicted"/>
<protein>
    <submittedName>
        <fullName evidence="1">Uncharacterized protein</fullName>
    </submittedName>
</protein>
<accession>A0A0K2V5H0</accession>
<organism evidence="1">
    <name type="scientific">Lepeophtheirus salmonis</name>
    <name type="common">Salmon louse</name>
    <name type="synonym">Caligus salmonis</name>
    <dbReference type="NCBI Taxonomy" id="72036"/>
    <lineage>
        <taxon>Eukaryota</taxon>
        <taxon>Metazoa</taxon>
        <taxon>Ecdysozoa</taxon>
        <taxon>Arthropoda</taxon>
        <taxon>Crustacea</taxon>
        <taxon>Multicrustacea</taxon>
        <taxon>Hexanauplia</taxon>
        <taxon>Copepoda</taxon>
        <taxon>Siphonostomatoida</taxon>
        <taxon>Caligidae</taxon>
        <taxon>Lepeophtheirus</taxon>
    </lineage>
</organism>
<name>A0A0K2V5H0_LEPSM</name>
<reference evidence="1" key="1">
    <citation type="submission" date="2014-05" db="EMBL/GenBank/DDBJ databases">
        <authorList>
            <person name="Chronopoulou M."/>
        </authorList>
    </citation>
    <scope>NUCLEOTIDE SEQUENCE</scope>
    <source>
        <tissue evidence="1">Whole organism</tissue>
    </source>
</reference>
<dbReference type="AlphaFoldDB" id="A0A0K2V5H0"/>
<evidence type="ECO:0000313" key="1">
    <source>
        <dbReference type="EMBL" id="CDW45372.1"/>
    </source>
</evidence>
<sequence>MSSCMASISSILSQRFCEILEVLLFKSKILVLVSSESICIFRWVISLESVKFNFRLSMDSLTSFEF</sequence>